<proteinExistence type="predicted"/>
<reference evidence="4 5" key="1">
    <citation type="submission" date="2015-06" db="EMBL/GenBank/DDBJ databases">
        <title>The Genome Sequence of Enterococcus durans 4EA1.</title>
        <authorList>
            <consortium name="The Broad Institute Genomics Platform"/>
            <consortium name="The Broad Institute Genome Sequencing Center for Infectious Disease"/>
            <person name="Earl A.M."/>
            <person name="Van Tyne D."/>
            <person name="Lebreton F."/>
            <person name="Saavedra J.T."/>
            <person name="Gilmore M.S."/>
            <person name="Manson Mcguire A."/>
            <person name="Clock S."/>
            <person name="Crupain M."/>
            <person name="Rangan U."/>
            <person name="Young S."/>
            <person name="Abouelleil A."/>
            <person name="Cao P."/>
            <person name="Chapman S.B."/>
            <person name="Griggs A."/>
            <person name="Priest M."/>
            <person name="Shea T."/>
            <person name="Wortman J."/>
            <person name="Nusbaum C."/>
            <person name="Birren B."/>
        </authorList>
    </citation>
    <scope>NUCLEOTIDE SEQUENCE [LARGE SCALE GENOMIC DNA]</scope>
    <source>
        <strain evidence="4 5">4EA1</strain>
    </source>
</reference>
<sequence length="244" mass="27464">MSIEVEHLSVTINQLEILKEIDLSIPKNTFTSIIAPSGAGKSTLLKVLTGILEPSSGKILIDGQETSKLNTLFSYMPQENMLLPWLSVYQNVTLYQKINHKTIDKKQVLDDLALFGLKDYQHFLPPQLSGGMQQRTELLRTMLNPAPYLLLDEPFGSLDAMTRSQMQDWLLSLPEEMKRTTILVTHDIEEAIYLSDQIFVLSPRPAKVLTTIKIPSVERTRAWLIGQAALKQEIYQLLGGDSIA</sequence>
<dbReference type="STRING" id="53345.LIU_06730"/>
<dbReference type="InterPro" id="IPR050166">
    <property type="entry name" value="ABC_transporter_ATP-bind"/>
</dbReference>
<dbReference type="Pfam" id="PF00005">
    <property type="entry name" value="ABC_tran"/>
    <property type="match status" value="1"/>
</dbReference>
<dbReference type="InterPro" id="IPR027417">
    <property type="entry name" value="P-loop_NTPase"/>
</dbReference>
<keyword evidence="3" id="KW-0067">ATP-binding</keyword>
<dbReference type="PROSITE" id="PS50893">
    <property type="entry name" value="ABC_TRANSPORTER_2"/>
    <property type="match status" value="1"/>
</dbReference>
<name>A0A367CE79_9ENTE</name>
<dbReference type="GO" id="GO:0016887">
    <property type="term" value="F:ATP hydrolysis activity"/>
    <property type="evidence" value="ECO:0007669"/>
    <property type="project" value="InterPro"/>
</dbReference>
<gene>
    <name evidence="4" type="ORF">EA71_01100</name>
</gene>
<dbReference type="PANTHER" id="PTHR42788:SF2">
    <property type="entry name" value="ABC TRANSPORTER ATP-BINDING PROTEIN"/>
    <property type="match status" value="1"/>
</dbReference>
<evidence type="ECO:0000313" key="5">
    <source>
        <dbReference type="Proteomes" id="UP000252797"/>
    </source>
</evidence>
<dbReference type="SUPFAM" id="SSF52540">
    <property type="entry name" value="P-loop containing nucleoside triphosphate hydrolases"/>
    <property type="match status" value="1"/>
</dbReference>
<keyword evidence="1" id="KW-0813">Transport</keyword>
<dbReference type="Gene3D" id="3.40.50.300">
    <property type="entry name" value="P-loop containing nucleotide triphosphate hydrolases"/>
    <property type="match status" value="1"/>
</dbReference>
<comment type="caution">
    <text evidence="4">The sequence shown here is derived from an EMBL/GenBank/DDBJ whole genome shotgun (WGS) entry which is preliminary data.</text>
</comment>
<evidence type="ECO:0000256" key="2">
    <source>
        <dbReference type="ARBA" id="ARBA00022741"/>
    </source>
</evidence>
<accession>A0A367CE79</accession>
<dbReference type="GO" id="GO:0005524">
    <property type="term" value="F:ATP binding"/>
    <property type="evidence" value="ECO:0007669"/>
    <property type="project" value="UniProtKB-KW"/>
</dbReference>
<dbReference type="InterPro" id="IPR003439">
    <property type="entry name" value="ABC_transporter-like_ATP-bd"/>
</dbReference>
<dbReference type="AlphaFoldDB" id="A0A367CE79"/>
<evidence type="ECO:0000256" key="3">
    <source>
        <dbReference type="ARBA" id="ARBA00022840"/>
    </source>
</evidence>
<evidence type="ECO:0000313" key="4">
    <source>
        <dbReference type="EMBL" id="RCA10350.1"/>
    </source>
</evidence>
<evidence type="ECO:0000256" key="1">
    <source>
        <dbReference type="ARBA" id="ARBA00022448"/>
    </source>
</evidence>
<protein>
    <submittedName>
        <fullName evidence="4">ABC transporter ATPase</fullName>
    </submittedName>
</protein>
<dbReference type="RefSeq" id="WP_113845453.1">
    <property type="nucleotide sequence ID" value="NZ_CABGJE010000001.1"/>
</dbReference>
<dbReference type="SMART" id="SM00382">
    <property type="entry name" value="AAA"/>
    <property type="match status" value="1"/>
</dbReference>
<dbReference type="Proteomes" id="UP000252797">
    <property type="component" value="Unassembled WGS sequence"/>
</dbReference>
<dbReference type="PANTHER" id="PTHR42788">
    <property type="entry name" value="TAURINE IMPORT ATP-BINDING PROTEIN-RELATED"/>
    <property type="match status" value="1"/>
</dbReference>
<dbReference type="InterPro" id="IPR003593">
    <property type="entry name" value="AAA+_ATPase"/>
</dbReference>
<dbReference type="EMBL" id="LEPB01000004">
    <property type="protein sequence ID" value="RCA10350.1"/>
    <property type="molecule type" value="Genomic_DNA"/>
</dbReference>
<organism evidence="4 5">
    <name type="scientific">Enterococcus durans</name>
    <dbReference type="NCBI Taxonomy" id="53345"/>
    <lineage>
        <taxon>Bacteria</taxon>
        <taxon>Bacillati</taxon>
        <taxon>Bacillota</taxon>
        <taxon>Bacilli</taxon>
        <taxon>Lactobacillales</taxon>
        <taxon>Enterococcaceae</taxon>
        <taxon>Enterococcus</taxon>
    </lineage>
</organism>
<keyword evidence="2" id="KW-0547">Nucleotide-binding</keyword>